<dbReference type="InterPro" id="IPR015424">
    <property type="entry name" value="PyrdxlP-dep_Trfase"/>
</dbReference>
<dbReference type="GO" id="GO:0030170">
    <property type="term" value="F:pyridoxal phosphate binding"/>
    <property type="evidence" value="ECO:0007669"/>
    <property type="project" value="UniProtKB-UniRule"/>
</dbReference>
<dbReference type="SUPFAM" id="SSF53383">
    <property type="entry name" value="PLP-dependent transferases"/>
    <property type="match status" value="1"/>
</dbReference>
<dbReference type="Pfam" id="PF03473">
    <property type="entry name" value="MOSC"/>
    <property type="match status" value="1"/>
</dbReference>
<dbReference type="EC" id="2.8.1.9" evidence="4"/>
<dbReference type="GO" id="GO:0008265">
    <property type="term" value="F:molybdenum cofactor sulfurtransferase activity"/>
    <property type="evidence" value="ECO:0007669"/>
    <property type="project" value="UniProtKB-UniRule"/>
</dbReference>
<feature type="modified residue" description="N6-(pyridoxal phosphate)lysine" evidence="4">
    <location>
        <position position="250"/>
    </location>
</feature>
<keyword evidence="2 4" id="KW-0663">Pyridoxal phosphate</keyword>
<organism evidence="6 7">
    <name type="scientific">Sipha flava</name>
    <name type="common">yellow sugarcane aphid</name>
    <dbReference type="NCBI Taxonomy" id="143950"/>
    <lineage>
        <taxon>Eukaryota</taxon>
        <taxon>Metazoa</taxon>
        <taxon>Ecdysozoa</taxon>
        <taxon>Arthropoda</taxon>
        <taxon>Hexapoda</taxon>
        <taxon>Insecta</taxon>
        <taxon>Pterygota</taxon>
        <taxon>Neoptera</taxon>
        <taxon>Paraneoptera</taxon>
        <taxon>Hemiptera</taxon>
        <taxon>Sternorrhyncha</taxon>
        <taxon>Aphidomorpha</taxon>
        <taxon>Aphidoidea</taxon>
        <taxon>Aphididae</taxon>
        <taxon>Sipha</taxon>
    </lineage>
</organism>
<dbReference type="CTD" id="4118"/>
<comment type="similarity">
    <text evidence="4">Belongs to the class-V pyridoxal-phosphate-dependent aminotransferase family. MOCOS subfamily.</text>
</comment>
<dbReference type="InterPro" id="IPR011037">
    <property type="entry name" value="Pyrv_Knase-like_insert_dom_sf"/>
</dbReference>
<evidence type="ECO:0000256" key="4">
    <source>
        <dbReference type="HAMAP-Rule" id="MF_03050"/>
    </source>
</evidence>
<dbReference type="PANTHER" id="PTHR14237:SF80">
    <property type="entry name" value="MOLYBDENUM COFACTOR SULFURASE"/>
    <property type="match status" value="1"/>
</dbReference>
<dbReference type="InterPro" id="IPR015421">
    <property type="entry name" value="PyrdxlP-dep_Trfase_major"/>
</dbReference>
<feature type="domain" description="MOSC" evidence="5">
    <location>
        <begin position="621"/>
        <end position="781"/>
    </location>
</feature>
<dbReference type="GO" id="GO:0006777">
    <property type="term" value="P:Mo-molybdopterin cofactor biosynthetic process"/>
    <property type="evidence" value="ECO:0007669"/>
    <property type="project" value="UniProtKB-UniRule"/>
</dbReference>
<evidence type="ECO:0000256" key="1">
    <source>
        <dbReference type="ARBA" id="ARBA00022679"/>
    </source>
</evidence>
<feature type="active site" evidence="4">
    <location>
        <position position="412"/>
    </location>
</feature>
<sequence length="787" mass="88246">MFSKIEASELMRNEFDRLKGVCYLDHAGSALYADSQINNVMKDLKTHLYGNPHSSGKPSSACGELINSIRFKILKHFNTDPEKYSVVFTSGATGALKTIAECFAWNDRDDGHGTKNSSKDSRSWDSTFAYTADNHTSVLGMRELAPRTNILCLARDKAYKALDKGLSSSRHNDYPADSGNSLFAYPAQSNFAGTKYPLEWIETCQNGALNQYTDNRTKWYVVLDASTYVCTNHLDLGKYSPDFVVLSFYKMFGYPTGLGALLVRNGIGAAVLRRKKYFGGGTVEVALARDRHHVFRKKLHERLEDGTIDFLSVIAVGHGLDSLHRLAGPMRSVAGRTYRLATDLYRRMCGARHGNGTPVFRVYADTAYRCEDEQGGIVNFNVLRANGDHVGYNEVKNVVSARNIVIRVGCFCNPGACQTHLEHTNQDLKRNQQVVGHICGDHIDLIDGRPTGSVRASFGYQSTTLDVDKLYDTLIEHFWQNCPVTPVNRQLISMDAYNKMDLRVKRIFVYPIKSCGAFETNEWQLESYGFLYDRNWVVVSDTGVCMTQLEEPKLCLIRPYVDLQKGTMSLLYAENQEEVLMTVPLDTVCSGDKKKGKICWGGSVEGIDCGDEVATWLSLNLDRPGLRLVRCTGRNPPKVNKYGKLDAKVLGSNQCQYLLTTDSTLKWLHQEIENNLTEMSEDSVLFRFRGNIVVSGDDLPPRAELTWRKMVIGDVAFQTDSVCERCKIVNIDQDTSESHYKPLSVLAQHKWNGKTVYGIYLGREDTDAPCNIRVGQRCVVTGLVEDQ</sequence>
<keyword evidence="3 4" id="KW-0501">Molybdenum cofactor biosynthesis</keyword>
<protein>
    <recommendedName>
        <fullName evidence="4">Molybdenum cofactor sulfurase</fullName>
        <shortName evidence="4">MCS</shortName>
        <shortName evidence="4">MOS</shortName>
        <shortName evidence="4">MoCo sulfurase</shortName>
        <ecNumber evidence="4">2.8.1.9</ecNumber>
    </recommendedName>
    <alternativeName>
        <fullName evidence="4">Molybdenum cofactor sulfurtransferase</fullName>
    </alternativeName>
    <alternativeName>
        <fullName evidence="4">Protein maroon-like</fullName>
        <shortName evidence="4">Ma-l</shortName>
    </alternativeName>
</protein>
<gene>
    <name evidence="7" type="primary">LOC112682078</name>
    <name evidence="4" type="synonym">mal</name>
</gene>
<dbReference type="GeneID" id="112682078"/>
<dbReference type="InterPro" id="IPR005303">
    <property type="entry name" value="MOCOS_middle"/>
</dbReference>
<name>A0A8B8FC05_9HEMI</name>
<comment type="catalytic activity">
    <reaction evidence="4">
        <text>Mo-molybdopterin + L-cysteine + AH2 = thio-Mo-molybdopterin + L-alanine + A + H2O</text>
        <dbReference type="Rhea" id="RHEA:42636"/>
        <dbReference type="ChEBI" id="CHEBI:13193"/>
        <dbReference type="ChEBI" id="CHEBI:15377"/>
        <dbReference type="ChEBI" id="CHEBI:17499"/>
        <dbReference type="ChEBI" id="CHEBI:35235"/>
        <dbReference type="ChEBI" id="CHEBI:57972"/>
        <dbReference type="ChEBI" id="CHEBI:71302"/>
        <dbReference type="ChEBI" id="CHEBI:82685"/>
        <dbReference type="EC" id="2.8.1.9"/>
    </reaction>
</comment>
<dbReference type="Pfam" id="PF03476">
    <property type="entry name" value="MOSC_N"/>
    <property type="match status" value="1"/>
</dbReference>
<dbReference type="GO" id="GO:0030151">
    <property type="term" value="F:molybdenum ion binding"/>
    <property type="evidence" value="ECO:0007669"/>
    <property type="project" value="UniProtKB-UniRule"/>
</dbReference>
<dbReference type="AlphaFoldDB" id="A0A8B8FC05"/>
<dbReference type="OrthoDB" id="420046at2759"/>
<evidence type="ECO:0000259" key="5">
    <source>
        <dbReference type="PROSITE" id="PS51340"/>
    </source>
</evidence>
<dbReference type="InterPro" id="IPR028886">
    <property type="entry name" value="MoCo_sulfurase"/>
</dbReference>
<dbReference type="PANTHER" id="PTHR14237">
    <property type="entry name" value="MOLYBDOPTERIN COFACTOR SULFURASE MOSC"/>
    <property type="match status" value="1"/>
</dbReference>
<dbReference type="InterPro" id="IPR000192">
    <property type="entry name" value="Aminotrans_V_dom"/>
</dbReference>
<dbReference type="Proteomes" id="UP000694846">
    <property type="component" value="Unplaced"/>
</dbReference>
<dbReference type="RefSeq" id="XP_025408328.1">
    <property type="nucleotide sequence ID" value="XM_025552543.1"/>
</dbReference>
<dbReference type="SUPFAM" id="SSF50800">
    <property type="entry name" value="PK beta-barrel domain-like"/>
    <property type="match status" value="1"/>
</dbReference>
<accession>A0A8B8FC05</accession>
<keyword evidence="6" id="KW-1185">Reference proteome</keyword>
<dbReference type="InterPro" id="IPR005302">
    <property type="entry name" value="MoCF_Sase_C"/>
</dbReference>
<dbReference type="HAMAP" id="MF_03050">
    <property type="entry name" value="MOCOS"/>
    <property type="match status" value="1"/>
</dbReference>
<evidence type="ECO:0000256" key="2">
    <source>
        <dbReference type="ARBA" id="ARBA00022898"/>
    </source>
</evidence>
<evidence type="ECO:0000256" key="3">
    <source>
        <dbReference type="ARBA" id="ARBA00023150"/>
    </source>
</evidence>
<evidence type="ECO:0000313" key="6">
    <source>
        <dbReference type="Proteomes" id="UP000694846"/>
    </source>
</evidence>
<dbReference type="SUPFAM" id="SSF141673">
    <property type="entry name" value="MOSC N-terminal domain-like"/>
    <property type="match status" value="1"/>
</dbReference>
<comment type="function">
    <text evidence="4">Sulfurates the molybdenum cofactor. Sulfation of molybdenum is essential for xanthine dehydrogenase (XDH) and aldehyde oxidase (ADO) enzymes in which molybdenum cofactor is liganded by 1 oxygen and 1 sulfur atom in active form.</text>
</comment>
<proteinExistence type="inferred from homology"/>
<dbReference type="Gene3D" id="3.40.640.10">
    <property type="entry name" value="Type I PLP-dependent aspartate aminotransferase-like (Major domain)"/>
    <property type="match status" value="1"/>
</dbReference>
<evidence type="ECO:0000313" key="7">
    <source>
        <dbReference type="RefSeq" id="XP_025408328.1"/>
    </source>
</evidence>
<dbReference type="PROSITE" id="PS51340">
    <property type="entry name" value="MOSC"/>
    <property type="match status" value="1"/>
</dbReference>
<comment type="cofactor">
    <cofactor evidence="4">
        <name>pyridoxal 5'-phosphate</name>
        <dbReference type="ChEBI" id="CHEBI:597326"/>
    </cofactor>
</comment>
<dbReference type="Pfam" id="PF00266">
    <property type="entry name" value="Aminotran_5"/>
    <property type="match status" value="1"/>
</dbReference>
<keyword evidence="1 4" id="KW-0808">Transferase</keyword>
<reference evidence="7" key="1">
    <citation type="submission" date="2025-08" db="UniProtKB">
        <authorList>
            <consortium name="RefSeq"/>
        </authorList>
    </citation>
    <scope>IDENTIFICATION</scope>
    <source>
        <tissue evidence="7">Whole body</tissue>
    </source>
</reference>
<dbReference type="GO" id="GO:0016829">
    <property type="term" value="F:lyase activity"/>
    <property type="evidence" value="ECO:0007669"/>
    <property type="project" value="UniProtKB-UniRule"/>
</dbReference>